<dbReference type="EMBL" id="JAEFBK010000011">
    <property type="protein sequence ID" value="KAG7551900.1"/>
    <property type="molecule type" value="Genomic_DNA"/>
</dbReference>
<evidence type="ECO:0000259" key="2">
    <source>
        <dbReference type="PROSITE" id="PS50878"/>
    </source>
</evidence>
<proteinExistence type="predicted"/>
<reference evidence="3 4" key="1">
    <citation type="submission" date="2020-12" db="EMBL/GenBank/DDBJ databases">
        <title>Concerted genomic and epigenomic changes stabilize Arabidopsis allopolyploids.</title>
        <authorList>
            <person name="Chen Z."/>
        </authorList>
    </citation>
    <scope>NUCLEOTIDE SEQUENCE [LARGE SCALE GENOMIC DNA]</scope>
    <source>
        <strain evidence="3">Allo738</strain>
        <tissue evidence="3">Leaf</tissue>
    </source>
</reference>
<protein>
    <submittedName>
        <fullName evidence="3">Endonuclease/exonuclease/phosphatase superfamily</fullName>
    </submittedName>
</protein>
<dbReference type="Proteomes" id="UP000694240">
    <property type="component" value="Chromosome 11"/>
</dbReference>
<dbReference type="Pfam" id="PF03372">
    <property type="entry name" value="Exo_endo_phos"/>
    <property type="match status" value="1"/>
</dbReference>
<evidence type="ECO:0000313" key="3">
    <source>
        <dbReference type="EMBL" id="KAG7551900.1"/>
    </source>
</evidence>
<dbReference type="InterPro" id="IPR005135">
    <property type="entry name" value="Endo/exonuclease/phosphatase"/>
</dbReference>
<gene>
    <name evidence="3" type="ORF">ISN45_Aa06g025270</name>
</gene>
<keyword evidence="3" id="KW-0378">Hydrolase</keyword>
<evidence type="ECO:0000256" key="1">
    <source>
        <dbReference type="SAM" id="MobiDB-lite"/>
    </source>
</evidence>
<comment type="caution">
    <text evidence="3">The sequence shown here is derived from an EMBL/GenBank/DDBJ whole genome shotgun (WGS) entry which is preliminary data.</text>
</comment>
<dbReference type="SMART" id="SM00343">
    <property type="entry name" value="ZnF_C2HC"/>
    <property type="match status" value="2"/>
</dbReference>
<keyword evidence="4" id="KW-1185">Reference proteome</keyword>
<dbReference type="GO" id="GO:0004519">
    <property type="term" value="F:endonuclease activity"/>
    <property type="evidence" value="ECO:0007669"/>
    <property type="project" value="UniProtKB-KW"/>
</dbReference>
<dbReference type="GO" id="GO:0008270">
    <property type="term" value="F:zinc ion binding"/>
    <property type="evidence" value="ECO:0007669"/>
    <property type="project" value="InterPro"/>
</dbReference>
<feature type="compositionally biased region" description="Basic residues" evidence="1">
    <location>
        <begin position="405"/>
        <end position="417"/>
    </location>
</feature>
<dbReference type="PANTHER" id="PTHR33116">
    <property type="entry name" value="REVERSE TRANSCRIPTASE ZINC-BINDING DOMAIN-CONTAINING PROTEIN-RELATED-RELATED"/>
    <property type="match status" value="1"/>
</dbReference>
<feature type="region of interest" description="Disordered" evidence="1">
    <location>
        <begin position="115"/>
        <end position="151"/>
    </location>
</feature>
<organism evidence="3 4">
    <name type="scientific">Arabidopsis thaliana x Arabidopsis arenosa</name>
    <dbReference type="NCBI Taxonomy" id="1240361"/>
    <lineage>
        <taxon>Eukaryota</taxon>
        <taxon>Viridiplantae</taxon>
        <taxon>Streptophyta</taxon>
        <taxon>Embryophyta</taxon>
        <taxon>Tracheophyta</taxon>
        <taxon>Spermatophyta</taxon>
        <taxon>Magnoliopsida</taxon>
        <taxon>eudicotyledons</taxon>
        <taxon>Gunneridae</taxon>
        <taxon>Pentapetalae</taxon>
        <taxon>rosids</taxon>
        <taxon>malvids</taxon>
        <taxon>Brassicales</taxon>
        <taxon>Brassicaceae</taxon>
        <taxon>Camelineae</taxon>
        <taxon>Arabidopsis</taxon>
    </lineage>
</organism>
<dbReference type="Pfam" id="PF00078">
    <property type="entry name" value="RVT_1"/>
    <property type="match status" value="1"/>
</dbReference>
<sequence>MAKRKPPKKPPSSSQKSIPPLSKPIPKSTALPDPVSVSVSSDPVSVADPVEIRESFSQTPVLPLSINDQSIVLPTVLEVELVSAVSLATATTPKVAVVPGKVEVSTEPAVTATEVTKPAVVQPKTSQHAPASKESSVSVKPTSAPESDSWVAMVKGSSKPLKKKGSGFILPSGEACVTIPNSVIERNRKSWDCFILGQFYSEPPSQGTIHNIANGIWSKQFRDIAVSKMEGNSFLFRIPNAHTRNRVLMQRLWQFEGQTMFVAKWDPGVVPIKPELTSAPIWLELRDVPLQFFHEEGLERIASLVGDPKALHPSTANKTNLEVAKVFTIIDPRKPLPEAVNVQFESGEIKRVKVSSPWMPPVCSHCREIGHSLRHCKKAPITCLGCSSTNHTAEKCPKSSEAGPKKTRNQRRRRSRTPRGVPHVDSAAVGDPAAVGDSSKGKQAVVKEWAVKAPKGSQTEASSSIVVQDAGLKLGSGQPILQGEPSKVRNEVASVAITSVLVHSQPVSEESEVEADSSDVCSSDPEEEEQAFEEAFEEPKEQKFIKDLLPGWFLEENYGFSDLGKIWVVWHPSVKVVVRAKSLQMITCEVLLPFSSSWIVISIVYASNLDGTRKELWGELVHLASSPMVGNRPWLVLGDFNQILHPREHSVDSNQNVDSRIRDFRDCLLDSDLADLVFKGNSFTWWNKSDSRPVAKKLDRILVNESWSVLFPSAYGVFGEPDFSDHASCGVVLDSVLRKPKSPFKFFNFLLQNGEFHSLIRDLWYSSNVVGSAMFRVSRKLKLLKGPICTLSKENYSDLEKRVEEAHELVLQCQRITLADPSVVNAGHELAAQAKWQTLRKAEESYFCQKSRVTWMAEGDCNSAYFHRMADSRKSINTIHYLEDDVGNRIDTEQGILDHCVDYFESILGGEVGQPMLEQSDMNLLLTFRCSQAQVNDLEMSFSDFDIKQAFFSLPRNKTSGPDGYSAEFFKGVWDIVGPEVSEAVCEFFSSGRILQQWNATTLVLIPKYPNASRTTDFRPISCLNTMYKVIAKLLSSRLQKLLSHVISSSQSAFLPGRLLSENVLLATEIVHGYNRRNIEPRGMLKVDLRKAFDSVRWDFIISALRAIAIPEKFINWIFQCISTPTFTLSVNGSTGGYFKSTKGLRQGDPLSPYLFVLAMEVFSKLLHSRFDAGYIHYHPQTSDLSISHLMFADDVMVFFDGGCSSLHGISEALDDFASWSGLHVNKDKTHLFLAGIDHSESQSIAGFGFPMGSLPIRYLGLPLMCRKLRIAEYEPLLDKLTNRFRSWAVKSLSFAGRVQLIASVISGVVAFWISTFVLPLGCLKKIEALCSRFLWSGNIDASKGAKVAWSTVCLPKLEGGVGLRRYTVWNKTLCLRLIWLLFAETGSLWSAWHKHHHIGIKSLWEIEASPRDSWTWRMILKLRPIAERFLKHVIGNGVNTSFWFDSWTPMGPLIKLLGVEGPRALRLPLNTKVADACDSGGWLLPSPRSDAALALHLHLTTIDLPSHSTLLDSSRWIVNNKDCDGFSSSLTWEAMRPRAEIKDWAKTVWFKGAVPRNAFHMWVSHLDRLPTRQRLASWGVAPSPNCCICSTVIESRDHLFLSCAFSTVIWRLVFSRLSRRGPLIYTWTELLSWMRHSSISAPSILRKVAVQASVYHIWKQRNNVLHNLQSIPPLLIFKNIDREVRNTISARRHRKRWRNLMVLWIR</sequence>
<feature type="region of interest" description="Disordered" evidence="1">
    <location>
        <begin position="1"/>
        <end position="42"/>
    </location>
</feature>
<dbReference type="PROSITE" id="PS50878">
    <property type="entry name" value="RT_POL"/>
    <property type="match status" value="1"/>
</dbReference>
<keyword evidence="3" id="KW-0255">Endonuclease</keyword>
<dbReference type="InterPro" id="IPR000477">
    <property type="entry name" value="RT_dom"/>
</dbReference>
<feature type="compositionally biased region" description="Low complexity" evidence="1">
    <location>
        <begin position="11"/>
        <end position="42"/>
    </location>
</feature>
<dbReference type="GO" id="GO:0003676">
    <property type="term" value="F:nucleic acid binding"/>
    <property type="evidence" value="ECO:0007669"/>
    <property type="project" value="InterPro"/>
</dbReference>
<feature type="compositionally biased region" description="Polar residues" evidence="1">
    <location>
        <begin position="123"/>
        <end position="146"/>
    </location>
</feature>
<dbReference type="CDD" id="cd01650">
    <property type="entry name" value="RT_nLTR_like"/>
    <property type="match status" value="1"/>
</dbReference>
<dbReference type="Pfam" id="PF13966">
    <property type="entry name" value="zf-RVT"/>
    <property type="match status" value="1"/>
</dbReference>
<dbReference type="InterPro" id="IPR026960">
    <property type="entry name" value="RVT-Znf"/>
</dbReference>
<accession>A0A8T1YZG7</accession>
<name>A0A8T1YZG7_9BRAS</name>
<dbReference type="Pfam" id="PF14111">
    <property type="entry name" value="DUF4283"/>
    <property type="match status" value="1"/>
</dbReference>
<dbReference type="PANTHER" id="PTHR33116:SF76">
    <property type="entry name" value="DUF4283 DOMAIN-CONTAINING PROTEIN"/>
    <property type="match status" value="1"/>
</dbReference>
<evidence type="ECO:0000313" key="4">
    <source>
        <dbReference type="Proteomes" id="UP000694240"/>
    </source>
</evidence>
<dbReference type="InterPro" id="IPR025558">
    <property type="entry name" value="DUF4283"/>
</dbReference>
<keyword evidence="3" id="KW-0540">Nuclease</keyword>
<dbReference type="InterPro" id="IPR001878">
    <property type="entry name" value="Znf_CCHC"/>
</dbReference>
<feature type="region of interest" description="Disordered" evidence="1">
    <location>
        <begin position="390"/>
        <end position="441"/>
    </location>
</feature>
<feature type="domain" description="Reverse transcriptase" evidence="2">
    <location>
        <begin position="987"/>
        <end position="1264"/>
    </location>
</feature>